<reference evidence="11 12" key="1">
    <citation type="submission" date="2016-10" db="EMBL/GenBank/DDBJ databases">
        <authorList>
            <person name="de Groot N.N."/>
        </authorList>
    </citation>
    <scope>NUCLEOTIDE SEQUENCE [LARGE SCALE GENOMIC DNA]</scope>
    <source>
        <strain evidence="11 12">DSM 45610</strain>
    </source>
</reference>
<dbReference type="PANTHER" id="PTHR34476:SF1">
    <property type="entry name" value="DNA-DIRECTED RNA POLYMERASE SUBUNIT OMEGA"/>
    <property type="match status" value="1"/>
</dbReference>
<proteinExistence type="inferred from homology"/>
<evidence type="ECO:0000256" key="2">
    <source>
        <dbReference type="ARBA" id="ARBA00012418"/>
    </source>
</evidence>
<comment type="similarity">
    <text evidence="1 10">Belongs to the RNA polymerase subunit omega family.</text>
</comment>
<evidence type="ECO:0000256" key="4">
    <source>
        <dbReference type="ARBA" id="ARBA00022478"/>
    </source>
</evidence>
<protein>
    <recommendedName>
        <fullName evidence="3 10">DNA-directed RNA polymerase subunit omega</fullName>
        <shortName evidence="10">RNAP omega subunit</shortName>
        <ecNumber evidence="2 10">2.7.7.6</ecNumber>
    </recommendedName>
    <alternativeName>
        <fullName evidence="10">RNA polymerase omega subunit</fullName>
    </alternativeName>
    <alternativeName>
        <fullName evidence="8 10">Transcriptase subunit omega</fullName>
    </alternativeName>
</protein>
<evidence type="ECO:0000256" key="5">
    <source>
        <dbReference type="ARBA" id="ARBA00022679"/>
    </source>
</evidence>
<evidence type="ECO:0000256" key="7">
    <source>
        <dbReference type="ARBA" id="ARBA00023163"/>
    </source>
</evidence>
<dbReference type="GO" id="GO:0000428">
    <property type="term" value="C:DNA-directed RNA polymerase complex"/>
    <property type="evidence" value="ECO:0007669"/>
    <property type="project" value="UniProtKB-KW"/>
</dbReference>
<dbReference type="EC" id="2.7.7.6" evidence="2 10"/>
<gene>
    <name evidence="10" type="primary">rpoZ</name>
    <name evidence="11" type="ORF">SAMN05444487_101111</name>
</gene>
<name>A0A1H2Q584_9BACL</name>
<keyword evidence="5 10" id="KW-0808">Transferase</keyword>
<dbReference type="SUPFAM" id="SSF63562">
    <property type="entry name" value="RPB6/omega subunit-like"/>
    <property type="match status" value="1"/>
</dbReference>
<evidence type="ECO:0000313" key="11">
    <source>
        <dbReference type="EMBL" id="SDW02337.1"/>
    </source>
</evidence>
<keyword evidence="6 10" id="KW-0548">Nucleotidyltransferase</keyword>
<dbReference type="GO" id="GO:0003899">
    <property type="term" value="F:DNA-directed RNA polymerase activity"/>
    <property type="evidence" value="ECO:0007669"/>
    <property type="project" value="UniProtKB-UniRule"/>
</dbReference>
<dbReference type="Gene3D" id="3.90.940.10">
    <property type="match status" value="1"/>
</dbReference>
<dbReference type="OrthoDB" id="9815459at2"/>
<comment type="subunit">
    <text evidence="10">The RNAP catalytic core consists of 2 alpha, 1 beta, 1 beta' and 1 omega subunit. When a sigma factor is associated with the core the holoenzyme is formed, which can initiate transcription.</text>
</comment>
<dbReference type="GO" id="GO:0006351">
    <property type="term" value="P:DNA-templated transcription"/>
    <property type="evidence" value="ECO:0007669"/>
    <property type="project" value="UniProtKB-UniRule"/>
</dbReference>
<dbReference type="NCBIfam" id="TIGR00690">
    <property type="entry name" value="rpoZ"/>
    <property type="match status" value="1"/>
</dbReference>
<keyword evidence="12" id="KW-1185">Reference proteome</keyword>
<dbReference type="PANTHER" id="PTHR34476">
    <property type="entry name" value="DNA-DIRECTED RNA POLYMERASE SUBUNIT OMEGA"/>
    <property type="match status" value="1"/>
</dbReference>
<dbReference type="RefSeq" id="WP_091734628.1">
    <property type="nucleotide sequence ID" value="NZ_FNNQ01000001.1"/>
</dbReference>
<evidence type="ECO:0000313" key="12">
    <source>
        <dbReference type="Proteomes" id="UP000198534"/>
    </source>
</evidence>
<dbReference type="SMART" id="SM01409">
    <property type="entry name" value="RNA_pol_Rpb6"/>
    <property type="match status" value="1"/>
</dbReference>
<accession>A0A1H2Q584</accession>
<evidence type="ECO:0000256" key="1">
    <source>
        <dbReference type="ARBA" id="ARBA00006711"/>
    </source>
</evidence>
<dbReference type="EMBL" id="FNNQ01000001">
    <property type="protein sequence ID" value="SDW02337.1"/>
    <property type="molecule type" value="Genomic_DNA"/>
</dbReference>
<organism evidence="11 12">
    <name type="scientific">Marininema mesophilum</name>
    <dbReference type="NCBI Taxonomy" id="1048340"/>
    <lineage>
        <taxon>Bacteria</taxon>
        <taxon>Bacillati</taxon>
        <taxon>Bacillota</taxon>
        <taxon>Bacilli</taxon>
        <taxon>Bacillales</taxon>
        <taxon>Thermoactinomycetaceae</taxon>
        <taxon>Marininema</taxon>
    </lineage>
</organism>
<dbReference type="Proteomes" id="UP000198534">
    <property type="component" value="Unassembled WGS sequence"/>
</dbReference>
<evidence type="ECO:0000256" key="3">
    <source>
        <dbReference type="ARBA" id="ARBA00013725"/>
    </source>
</evidence>
<dbReference type="Pfam" id="PF01192">
    <property type="entry name" value="RNA_pol_Rpb6"/>
    <property type="match status" value="1"/>
</dbReference>
<sequence length="71" mass="7808">MLYPSIDKLMDKADSKYTLVILAAKRARDLLEGAESNLHDLRSNKNVGVALEEIVADILVPPESNAKKITT</sequence>
<keyword evidence="7 10" id="KW-0804">Transcription</keyword>
<evidence type="ECO:0000256" key="6">
    <source>
        <dbReference type="ARBA" id="ARBA00022695"/>
    </source>
</evidence>
<dbReference type="InterPro" id="IPR036161">
    <property type="entry name" value="RPB6/omega-like_sf"/>
</dbReference>
<dbReference type="InterPro" id="IPR006110">
    <property type="entry name" value="Pol_omega/Rpo6/RPB6"/>
</dbReference>
<keyword evidence="4 10" id="KW-0240">DNA-directed RNA polymerase</keyword>
<comment type="catalytic activity">
    <reaction evidence="9 10">
        <text>RNA(n) + a ribonucleoside 5'-triphosphate = RNA(n+1) + diphosphate</text>
        <dbReference type="Rhea" id="RHEA:21248"/>
        <dbReference type="Rhea" id="RHEA-COMP:14527"/>
        <dbReference type="Rhea" id="RHEA-COMP:17342"/>
        <dbReference type="ChEBI" id="CHEBI:33019"/>
        <dbReference type="ChEBI" id="CHEBI:61557"/>
        <dbReference type="ChEBI" id="CHEBI:140395"/>
        <dbReference type="EC" id="2.7.7.6"/>
    </reaction>
</comment>
<dbReference type="HAMAP" id="MF_00366">
    <property type="entry name" value="RNApol_bact_RpoZ"/>
    <property type="match status" value="1"/>
</dbReference>
<evidence type="ECO:0000256" key="8">
    <source>
        <dbReference type="ARBA" id="ARBA00029924"/>
    </source>
</evidence>
<dbReference type="GO" id="GO:0003677">
    <property type="term" value="F:DNA binding"/>
    <property type="evidence" value="ECO:0007669"/>
    <property type="project" value="UniProtKB-UniRule"/>
</dbReference>
<evidence type="ECO:0000256" key="9">
    <source>
        <dbReference type="ARBA" id="ARBA00048552"/>
    </source>
</evidence>
<evidence type="ECO:0000256" key="10">
    <source>
        <dbReference type="HAMAP-Rule" id="MF_00366"/>
    </source>
</evidence>
<dbReference type="STRING" id="1048340.SAMN05444487_101111"/>
<dbReference type="InterPro" id="IPR003716">
    <property type="entry name" value="DNA-dir_RNA_pol_omega"/>
</dbReference>
<comment type="function">
    <text evidence="10">Promotes RNA polymerase assembly. Latches the N- and C-terminal regions of the beta' subunit thereby facilitating its interaction with the beta and alpha subunits.</text>
</comment>
<dbReference type="AlphaFoldDB" id="A0A1H2Q584"/>